<dbReference type="Gene3D" id="3.40.190.290">
    <property type="match status" value="1"/>
</dbReference>
<evidence type="ECO:0000256" key="2">
    <source>
        <dbReference type="ARBA" id="ARBA00023015"/>
    </source>
</evidence>
<accession>A0A1W1BZE7</accession>
<keyword evidence="2" id="KW-0805">Transcription regulation</keyword>
<comment type="similarity">
    <text evidence="1">Belongs to the LysR transcriptional regulatory family.</text>
</comment>
<organism evidence="6">
    <name type="scientific">hydrothermal vent metagenome</name>
    <dbReference type="NCBI Taxonomy" id="652676"/>
    <lineage>
        <taxon>unclassified sequences</taxon>
        <taxon>metagenomes</taxon>
        <taxon>ecological metagenomes</taxon>
    </lineage>
</organism>
<dbReference type="PANTHER" id="PTHR30126:SF40">
    <property type="entry name" value="HTH-TYPE TRANSCRIPTIONAL REGULATOR GLTR"/>
    <property type="match status" value="1"/>
</dbReference>
<dbReference type="PANTHER" id="PTHR30126">
    <property type="entry name" value="HTH-TYPE TRANSCRIPTIONAL REGULATOR"/>
    <property type="match status" value="1"/>
</dbReference>
<evidence type="ECO:0000256" key="3">
    <source>
        <dbReference type="ARBA" id="ARBA00023125"/>
    </source>
</evidence>
<dbReference type="SUPFAM" id="SSF53850">
    <property type="entry name" value="Periplasmic binding protein-like II"/>
    <property type="match status" value="1"/>
</dbReference>
<dbReference type="AlphaFoldDB" id="A0A1W1BZE7"/>
<dbReference type="Pfam" id="PF03466">
    <property type="entry name" value="LysR_substrate"/>
    <property type="match status" value="1"/>
</dbReference>
<feature type="domain" description="LysR substrate-binding" evidence="5">
    <location>
        <begin position="4"/>
        <end position="209"/>
    </location>
</feature>
<keyword evidence="3" id="KW-0238">DNA-binding</keyword>
<protein>
    <submittedName>
        <fullName evidence="6">Transcriptional regulator, LysR family</fullName>
    </submittedName>
</protein>
<reference evidence="6" key="1">
    <citation type="submission" date="2016-10" db="EMBL/GenBank/DDBJ databases">
        <authorList>
            <person name="de Groot N.N."/>
        </authorList>
    </citation>
    <scope>NUCLEOTIDE SEQUENCE</scope>
</reference>
<evidence type="ECO:0000259" key="5">
    <source>
        <dbReference type="Pfam" id="PF03466"/>
    </source>
</evidence>
<dbReference type="GO" id="GO:0000976">
    <property type="term" value="F:transcription cis-regulatory region binding"/>
    <property type="evidence" value="ECO:0007669"/>
    <property type="project" value="TreeGrafter"/>
</dbReference>
<proteinExistence type="inferred from homology"/>
<evidence type="ECO:0000256" key="1">
    <source>
        <dbReference type="ARBA" id="ARBA00009437"/>
    </source>
</evidence>
<dbReference type="GO" id="GO:0006355">
    <property type="term" value="P:regulation of DNA-templated transcription"/>
    <property type="evidence" value="ECO:0007669"/>
    <property type="project" value="TreeGrafter"/>
</dbReference>
<evidence type="ECO:0000256" key="4">
    <source>
        <dbReference type="ARBA" id="ARBA00023163"/>
    </source>
</evidence>
<sequence length="210" mass="24102">MRKMFRLGTSPTIGTLILPGEPLIKIAERLDATIKLTIEPCDKIIAGVKNKTYELGLIESPIFDDELVYKEWMEDELVICSLNPLPENLAEEDLSHCTLLCRNTNSPTRVFINDFFNKVNLSYETFYSLSEIDNASAAIQGIKWSKPNKEHPTVAIVSELAIEEELKKDTLHRSRIKGKPMIRKFYLIYDRSEGTPSYVEDIITYLREEQ</sequence>
<name>A0A1W1BZE7_9ZZZZ</name>
<evidence type="ECO:0000313" key="6">
    <source>
        <dbReference type="EMBL" id="SFV58874.1"/>
    </source>
</evidence>
<gene>
    <name evidence="6" type="ORF">MNB_SV-8-227</name>
</gene>
<dbReference type="EMBL" id="FPHD01000049">
    <property type="protein sequence ID" value="SFV58874.1"/>
    <property type="molecule type" value="Genomic_DNA"/>
</dbReference>
<keyword evidence="4" id="KW-0804">Transcription</keyword>
<dbReference type="InterPro" id="IPR005119">
    <property type="entry name" value="LysR_subst-bd"/>
</dbReference>